<dbReference type="EMBL" id="CAJOBR010003439">
    <property type="protein sequence ID" value="CAF4738126.1"/>
    <property type="molecule type" value="Genomic_DNA"/>
</dbReference>
<name>A0A818BE80_9BILA</name>
<dbReference type="Proteomes" id="UP000663872">
    <property type="component" value="Unassembled WGS sequence"/>
</dbReference>
<protein>
    <submittedName>
        <fullName evidence="1">Uncharacterized protein</fullName>
    </submittedName>
</protein>
<comment type="caution">
    <text evidence="1">The sequence shown here is derived from an EMBL/GenBank/DDBJ whole genome shotgun (WGS) entry which is preliminary data.</text>
</comment>
<dbReference type="Proteomes" id="UP000663848">
    <property type="component" value="Unassembled WGS sequence"/>
</dbReference>
<proteinExistence type="predicted"/>
<gene>
    <name evidence="1" type="ORF">GRG538_LOCUS10878</name>
    <name evidence="2" type="ORF">QYT958_LOCUS20089</name>
</gene>
<evidence type="ECO:0000313" key="1">
    <source>
        <dbReference type="EMBL" id="CAF3410649.1"/>
    </source>
</evidence>
<evidence type="ECO:0000313" key="3">
    <source>
        <dbReference type="Proteomes" id="UP000663872"/>
    </source>
</evidence>
<organism evidence="1 3">
    <name type="scientific">Rotaria socialis</name>
    <dbReference type="NCBI Taxonomy" id="392032"/>
    <lineage>
        <taxon>Eukaryota</taxon>
        <taxon>Metazoa</taxon>
        <taxon>Spiralia</taxon>
        <taxon>Gnathifera</taxon>
        <taxon>Rotifera</taxon>
        <taxon>Eurotatoria</taxon>
        <taxon>Bdelloidea</taxon>
        <taxon>Philodinida</taxon>
        <taxon>Philodinidae</taxon>
        <taxon>Rotaria</taxon>
    </lineage>
</organism>
<sequence length="98" mass="11034">MGDEIQQIKKAKALNDAVIFAGTGISRDTTNNEHDFATCVGLLKSGLQRCHQSGWISDIDMIVFIEKFDSHQAIIDDYLRAADIIENRFKKKSDAYKV</sequence>
<dbReference type="EMBL" id="CAJNYT010001439">
    <property type="protein sequence ID" value="CAF3410649.1"/>
    <property type="molecule type" value="Genomic_DNA"/>
</dbReference>
<evidence type="ECO:0000313" key="2">
    <source>
        <dbReference type="EMBL" id="CAF4738126.1"/>
    </source>
</evidence>
<reference evidence="1" key="1">
    <citation type="submission" date="2021-02" db="EMBL/GenBank/DDBJ databases">
        <authorList>
            <person name="Nowell W R."/>
        </authorList>
    </citation>
    <scope>NUCLEOTIDE SEQUENCE</scope>
</reference>
<accession>A0A818BE80</accession>
<dbReference type="AlphaFoldDB" id="A0A818BE80"/>